<gene>
    <name evidence="5" type="ORF">AB205_0120240</name>
</gene>
<evidence type="ECO:0000256" key="2">
    <source>
        <dbReference type="ARBA" id="ARBA00022679"/>
    </source>
</evidence>
<dbReference type="Pfam" id="PF13649">
    <property type="entry name" value="Methyltransf_25"/>
    <property type="match status" value="1"/>
</dbReference>
<dbReference type="PANTHER" id="PTHR44942:SF4">
    <property type="entry name" value="METHYLTRANSFERASE TYPE 11 DOMAIN-CONTAINING PROTEIN"/>
    <property type="match status" value="1"/>
</dbReference>
<dbReference type="InterPro" id="IPR041698">
    <property type="entry name" value="Methyltransf_25"/>
</dbReference>
<dbReference type="Gene3D" id="3.40.50.150">
    <property type="entry name" value="Vaccinia Virus protein VP39"/>
    <property type="match status" value="1"/>
</dbReference>
<keyword evidence="1" id="KW-0489">Methyltransferase</keyword>
<sequence length="277" mass="30855">FPKPYGFAVDVGCGTGQNTRTLSPYFKKVLGIDISEAQIEEAKKATGSPNVTYRSACYFCAEQHKPLHILLALDQVAHPHTAQSIKSCVEKCLKEWDIPKRKIVTVLTDNGSNLVAAFKQTAAAEEQPSSSEEDSPMTESDSDFKIDDLRYQQIDIDQKPCVVHTLQLVVQMVQKEAGVKGILDKTRSIVDLFRKSIIATQATGALWPYSFKLLPHTLIKYIQHDCKTESVCQIANNMGWDSLLPSEWQKLTSLHDLVLLLQNLSKPSRVTPCPCPL</sequence>
<dbReference type="GO" id="GO:0032259">
    <property type="term" value="P:methylation"/>
    <property type="evidence" value="ECO:0007669"/>
    <property type="project" value="UniProtKB-KW"/>
</dbReference>
<protein>
    <recommendedName>
        <fullName evidence="4">Methyltransferase domain-containing protein</fullName>
    </recommendedName>
</protein>
<dbReference type="GO" id="GO:0008168">
    <property type="term" value="F:methyltransferase activity"/>
    <property type="evidence" value="ECO:0007669"/>
    <property type="project" value="UniProtKB-KW"/>
</dbReference>
<dbReference type="InterPro" id="IPR029063">
    <property type="entry name" value="SAM-dependent_MTases_sf"/>
</dbReference>
<keyword evidence="6" id="KW-1185">Reference proteome</keyword>
<feature type="region of interest" description="Disordered" evidence="3">
    <location>
        <begin position="122"/>
        <end position="142"/>
    </location>
</feature>
<reference evidence="6" key="1">
    <citation type="journal article" date="2017" name="Nat. Commun.">
        <title>The North American bullfrog draft genome provides insight into hormonal regulation of long noncoding RNA.</title>
        <authorList>
            <person name="Hammond S.A."/>
            <person name="Warren R.L."/>
            <person name="Vandervalk B.P."/>
            <person name="Kucuk E."/>
            <person name="Khan H."/>
            <person name="Gibb E.A."/>
            <person name="Pandoh P."/>
            <person name="Kirk H."/>
            <person name="Zhao Y."/>
            <person name="Jones M."/>
            <person name="Mungall A.J."/>
            <person name="Coope R."/>
            <person name="Pleasance S."/>
            <person name="Moore R.A."/>
            <person name="Holt R.A."/>
            <person name="Round J.M."/>
            <person name="Ohora S."/>
            <person name="Walle B.V."/>
            <person name="Veldhoen N."/>
            <person name="Helbing C.C."/>
            <person name="Birol I."/>
        </authorList>
    </citation>
    <scope>NUCLEOTIDE SEQUENCE [LARGE SCALE GENOMIC DNA]</scope>
</reference>
<proteinExistence type="predicted"/>
<keyword evidence="2" id="KW-0808">Transferase</keyword>
<evidence type="ECO:0000259" key="4">
    <source>
        <dbReference type="Pfam" id="PF13649"/>
    </source>
</evidence>
<dbReference type="Proteomes" id="UP000228934">
    <property type="component" value="Unassembled WGS sequence"/>
</dbReference>
<dbReference type="OrthoDB" id="10057873at2759"/>
<dbReference type="AlphaFoldDB" id="A0A2G9RCV9"/>
<evidence type="ECO:0000313" key="6">
    <source>
        <dbReference type="Proteomes" id="UP000228934"/>
    </source>
</evidence>
<organism evidence="5 6">
    <name type="scientific">Aquarana catesbeiana</name>
    <name type="common">American bullfrog</name>
    <name type="synonym">Rana catesbeiana</name>
    <dbReference type="NCBI Taxonomy" id="8400"/>
    <lineage>
        <taxon>Eukaryota</taxon>
        <taxon>Metazoa</taxon>
        <taxon>Chordata</taxon>
        <taxon>Craniata</taxon>
        <taxon>Vertebrata</taxon>
        <taxon>Euteleostomi</taxon>
        <taxon>Amphibia</taxon>
        <taxon>Batrachia</taxon>
        <taxon>Anura</taxon>
        <taxon>Neobatrachia</taxon>
        <taxon>Ranoidea</taxon>
        <taxon>Ranidae</taxon>
        <taxon>Aquarana</taxon>
    </lineage>
</organism>
<dbReference type="SUPFAM" id="SSF53098">
    <property type="entry name" value="Ribonuclease H-like"/>
    <property type="match status" value="1"/>
</dbReference>
<dbReference type="EMBL" id="KV958158">
    <property type="protein sequence ID" value="PIO25053.1"/>
    <property type="molecule type" value="Genomic_DNA"/>
</dbReference>
<dbReference type="SUPFAM" id="SSF53335">
    <property type="entry name" value="S-adenosyl-L-methionine-dependent methyltransferases"/>
    <property type="match status" value="1"/>
</dbReference>
<dbReference type="InterPro" id="IPR051052">
    <property type="entry name" value="Diverse_substrate_MTase"/>
</dbReference>
<feature type="non-terminal residue" evidence="5">
    <location>
        <position position="1"/>
    </location>
</feature>
<evidence type="ECO:0000313" key="5">
    <source>
        <dbReference type="EMBL" id="PIO25053.1"/>
    </source>
</evidence>
<feature type="domain" description="Methyltransferase" evidence="4">
    <location>
        <begin position="9"/>
        <end position="57"/>
    </location>
</feature>
<evidence type="ECO:0000256" key="3">
    <source>
        <dbReference type="SAM" id="MobiDB-lite"/>
    </source>
</evidence>
<dbReference type="CDD" id="cd02440">
    <property type="entry name" value="AdoMet_MTases"/>
    <property type="match status" value="1"/>
</dbReference>
<dbReference type="InterPro" id="IPR012337">
    <property type="entry name" value="RNaseH-like_sf"/>
</dbReference>
<dbReference type="PANTHER" id="PTHR44942">
    <property type="entry name" value="METHYLTRANSF_11 DOMAIN-CONTAINING PROTEIN"/>
    <property type="match status" value="1"/>
</dbReference>
<name>A0A2G9RCV9_AQUCT</name>
<evidence type="ECO:0000256" key="1">
    <source>
        <dbReference type="ARBA" id="ARBA00022603"/>
    </source>
</evidence>
<accession>A0A2G9RCV9</accession>